<protein>
    <recommendedName>
        <fullName evidence="3">GIY-YIG homing endonuclease</fullName>
    </recommendedName>
</protein>
<accession>A0AAV1RV74</accession>
<dbReference type="AlphaFoldDB" id="A0AAV1RV74"/>
<proteinExistence type="predicted"/>
<evidence type="ECO:0008006" key="3">
    <source>
        <dbReference type="Google" id="ProtNLM"/>
    </source>
</evidence>
<evidence type="ECO:0000313" key="2">
    <source>
        <dbReference type="Proteomes" id="UP001314170"/>
    </source>
</evidence>
<sequence length="111" mass="13127">MPWMNYYISKETQLNGAVRKERCRKYGNWTKVRHELGNLKRTAHLSFKPGPSFSEEAKKREKIRKMKCGDAVKKETIFYVKLTKEELLIRLALWVGRLQLGGCKNFIIHKE</sequence>
<evidence type="ECO:0000313" key="1">
    <source>
        <dbReference type="EMBL" id="CAK7339745.1"/>
    </source>
</evidence>
<dbReference type="Proteomes" id="UP001314170">
    <property type="component" value="Unassembled WGS sequence"/>
</dbReference>
<organism evidence="1 2">
    <name type="scientific">Dovyalis caffra</name>
    <dbReference type="NCBI Taxonomy" id="77055"/>
    <lineage>
        <taxon>Eukaryota</taxon>
        <taxon>Viridiplantae</taxon>
        <taxon>Streptophyta</taxon>
        <taxon>Embryophyta</taxon>
        <taxon>Tracheophyta</taxon>
        <taxon>Spermatophyta</taxon>
        <taxon>Magnoliopsida</taxon>
        <taxon>eudicotyledons</taxon>
        <taxon>Gunneridae</taxon>
        <taxon>Pentapetalae</taxon>
        <taxon>rosids</taxon>
        <taxon>fabids</taxon>
        <taxon>Malpighiales</taxon>
        <taxon>Salicaceae</taxon>
        <taxon>Flacourtieae</taxon>
        <taxon>Dovyalis</taxon>
    </lineage>
</organism>
<dbReference type="EMBL" id="CAWUPB010001158">
    <property type="protein sequence ID" value="CAK7339745.1"/>
    <property type="molecule type" value="Genomic_DNA"/>
</dbReference>
<keyword evidence="2" id="KW-1185">Reference proteome</keyword>
<reference evidence="1 2" key="1">
    <citation type="submission" date="2024-01" db="EMBL/GenBank/DDBJ databases">
        <authorList>
            <person name="Waweru B."/>
        </authorList>
    </citation>
    <scope>NUCLEOTIDE SEQUENCE [LARGE SCALE GENOMIC DNA]</scope>
</reference>
<comment type="caution">
    <text evidence="1">The sequence shown here is derived from an EMBL/GenBank/DDBJ whole genome shotgun (WGS) entry which is preliminary data.</text>
</comment>
<gene>
    <name evidence="1" type="ORF">DCAF_LOCUS14820</name>
</gene>
<name>A0AAV1RV74_9ROSI</name>